<sequence length="158" mass="16424">MSLFGRDILSLDLVGISLLFTFGGVMSAVIQGFGVGRAVKVISEEKLFILSSIVTILGFGVMSVASTVVLFFIGVTVFSIGNSFLAPVVQALVSEKSSEHDQGGSMGILQSFGSVGRIFGPIVAGLIYQTIGPFSPAGMGAILMVVILVLGFRSLRSS</sequence>
<protein>
    <recommendedName>
        <fullName evidence="5">Major facilitator superfamily (MFS) profile domain-containing protein</fullName>
    </recommendedName>
</protein>
<feature type="transmembrane region" description="Helical" evidence="4">
    <location>
        <begin position="137"/>
        <end position="155"/>
    </location>
</feature>
<keyword evidence="2 4" id="KW-1133">Transmembrane helix</keyword>
<organism evidence="6 7">
    <name type="scientific">Candidatus Gottesmanbacteria bacterium RIFCSPLOWO2_01_FULL_39_12b</name>
    <dbReference type="NCBI Taxonomy" id="1798388"/>
    <lineage>
        <taxon>Bacteria</taxon>
        <taxon>Candidatus Gottesmaniibacteriota</taxon>
    </lineage>
</organism>
<evidence type="ECO:0000256" key="2">
    <source>
        <dbReference type="ARBA" id="ARBA00022989"/>
    </source>
</evidence>
<feature type="domain" description="Major facilitator superfamily (MFS) profile" evidence="5">
    <location>
        <begin position="1"/>
        <end position="158"/>
    </location>
</feature>
<dbReference type="PANTHER" id="PTHR24002:SF3">
    <property type="entry name" value="SOLUTE CARRIER FAMILY 22 MEMBER 18"/>
    <property type="match status" value="1"/>
</dbReference>
<feature type="transmembrane region" description="Helical" evidence="4">
    <location>
        <begin position="13"/>
        <end position="35"/>
    </location>
</feature>
<comment type="caution">
    <text evidence="6">The sequence shown here is derived from an EMBL/GenBank/DDBJ whole genome shotgun (WGS) entry which is preliminary data.</text>
</comment>
<dbReference type="InterPro" id="IPR020846">
    <property type="entry name" value="MFS_dom"/>
</dbReference>
<gene>
    <name evidence="6" type="ORF">A2960_03110</name>
</gene>
<dbReference type="SUPFAM" id="SSF103473">
    <property type="entry name" value="MFS general substrate transporter"/>
    <property type="match status" value="1"/>
</dbReference>
<dbReference type="Pfam" id="PF07690">
    <property type="entry name" value="MFS_1"/>
    <property type="match status" value="1"/>
</dbReference>
<dbReference type="InterPro" id="IPR036259">
    <property type="entry name" value="MFS_trans_sf"/>
</dbReference>
<dbReference type="EMBL" id="MFJR01000007">
    <property type="protein sequence ID" value="OGG27103.1"/>
    <property type="molecule type" value="Genomic_DNA"/>
</dbReference>
<evidence type="ECO:0000256" key="3">
    <source>
        <dbReference type="ARBA" id="ARBA00023136"/>
    </source>
</evidence>
<dbReference type="Gene3D" id="1.20.1250.20">
    <property type="entry name" value="MFS general substrate transporter like domains"/>
    <property type="match status" value="1"/>
</dbReference>
<keyword evidence="1 4" id="KW-0812">Transmembrane</keyword>
<evidence type="ECO:0000313" key="6">
    <source>
        <dbReference type="EMBL" id="OGG27103.1"/>
    </source>
</evidence>
<accession>A0A1F6ARI5</accession>
<name>A0A1F6ARI5_9BACT</name>
<dbReference type="AlphaFoldDB" id="A0A1F6ARI5"/>
<dbReference type="Proteomes" id="UP000176609">
    <property type="component" value="Unassembled WGS sequence"/>
</dbReference>
<evidence type="ECO:0000313" key="7">
    <source>
        <dbReference type="Proteomes" id="UP000176609"/>
    </source>
</evidence>
<evidence type="ECO:0000256" key="1">
    <source>
        <dbReference type="ARBA" id="ARBA00022692"/>
    </source>
</evidence>
<proteinExistence type="predicted"/>
<dbReference type="GO" id="GO:0022857">
    <property type="term" value="F:transmembrane transporter activity"/>
    <property type="evidence" value="ECO:0007669"/>
    <property type="project" value="InterPro"/>
</dbReference>
<keyword evidence="3 4" id="KW-0472">Membrane</keyword>
<feature type="transmembrane region" description="Helical" evidence="4">
    <location>
        <begin position="47"/>
        <end position="65"/>
    </location>
</feature>
<evidence type="ECO:0000256" key="4">
    <source>
        <dbReference type="SAM" id="Phobius"/>
    </source>
</evidence>
<dbReference type="PANTHER" id="PTHR24002">
    <property type="entry name" value="SOLUTE CARRIER FAMILY 22 MEMBER 18"/>
    <property type="match status" value="1"/>
</dbReference>
<reference evidence="6 7" key="1">
    <citation type="journal article" date="2016" name="Nat. Commun.">
        <title>Thousands of microbial genomes shed light on interconnected biogeochemical processes in an aquifer system.</title>
        <authorList>
            <person name="Anantharaman K."/>
            <person name="Brown C.T."/>
            <person name="Hug L.A."/>
            <person name="Sharon I."/>
            <person name="Castelle C.J."/>
            <person name="Probst A.J."/>
            <person name="Thomas B.C."/>
            <person name="Singh A."/>
            <person name="Wilkins M.J."/>
            <person name="Karaoz U."/>
            <person name="Brodie E.L."/>
            <person name="Williams K.H."/>
            <person name="Hubbard S.S."/>
            <person name="Banfield J.F."/>
        </authorList>
    </citation>
    <scope>NUCLEOTIDE SEQUENCE [LARGE SCALE GENOMIC DNA]</scope>
</reference>
<evidence type="ECO:0000259" key="5">
    <source>
        <dbReference type="PROSITE" id="PS50850"/>
    </source>
</evidence>
<dbReference type="InterPro" id="IPR011701">
    <property type="entry name" value="MFS"/>
</dbReference>
<dbReference type="PROSITE" id="PS50850">
    <property type="entry name" value="MFS"/>
    <property type="match status" value="1"/>
</dbReference>